<dbReference type="EMBL" id="JRNT01000008">
    <property type="protein sequence ID" value="KGF47608.1"/>
    <property type="molecule type" value="Genomic_DNA"/>
</dbReference>
<evidence type="ECO:0008006" key="3">
    <source>
        <dbReference type="Google" id="ProtNLM"/>
    </source>
</evidence>
<sequence length="81" mass="9445">MDCIEAHKYSFANKTMLNNEKKCGCFYCCKIFSPNEIEDWREDEPDCTAICPYCGIDSVIGESIGYLLTKESLEKMHKEWF</sequence>
<keyword evidence="2" id="KW-1185">Reference proteome</keyword>
<evidence type="ECO:0000313" key="2">
    <source>
        <dbReference type="Proteomes" id="UP000029628"/>
    </source>
</evidence>
<reference evidence="1 2" key="1">
    <citation type="submission" date="2014-07" db="EMBL/GenBank/DDBJ databases">
        <authorList>
            <person name="McCorrison J."/>
            <person name="Sanka R."/>
            <person name="Torralba M."/>
            <person name="Gillis M."/>
            <person name="Haft D.H."/>
            <person name="Methe B."/>
            <person name="Sutton G."/>
            <person name="Nelson K.E."/>
        </authorList>
    </citation>
    <scope>NUCLEOTIDE SEQUENCE [LARGE SCALE GENOMIC DNA]</scope>
    <source>
        <strain evidence="1 2">DNF00314</strain>
    </source>
</reference>
<dbReference type="AlphaFoldDB" id="A0A096AKH4"/>
<gene>
    <name evidence="1" type="ORF">HMPREF0872_04270</name>
</gene>
<protein>
    <recommendedName>
        <fullName evidence="3">Cytoplasmic protein</fullName>
    </recommendedName>
</protein>
<dbReference type="eggNOG" id="ENOG5032Y5V">
    <property type="taxonomic scope" value="Bacteria"/>
</dbReference>
<name>A0A096AKH4_9FIRM</name>
<dbReference type="RefSeq" id="WP_038152195.1">
    <property type="nucleotide sequence ID" value="NZ_JRNT01000008.1"/>
</dbReference>
<dbReference type="Proteomes" id="UP000029628">
    <property type="component" value="Unassembled WGS sequence"/>
</dbReference>
<proteinExistence type="predicted"/>
<accession>A0A096AKH4</accession>
<evidence type="ECO:0000313" key="1">
    <source>
        <dbReference type="EMBL" id="KGF47608.1"/>
    </source>
</evidence>
<comment type="caution">
    <text evidence="1">The sequence shown here is derived from an EMBL/GenBank/DDBJ whole genome shotgun (WGS) entry which is preliminary data.</text>
</comment>
<organism evidence="1 2">
    <name type="scientific">Veillonella montpellierensis DNF00314</name>
    <dbReference type="NCBI Taxonomy" id="1401067"/>
    <lineage>
        <taxon>Bacteria</taxon>
        <taxon>Bacillati</taxon>
        <taxon>Bacillota</taxon>
        <taxon>Negativicutes</taxon>
        <taxon>Veillonellales</taxon>
        <taxon>Veillonellaceae</taxon>
        <taxon>Veillonella</taxon>
    </lineage>
</organism>